<gene>
    <name evidence="4" type="primary">LOC110781036</name>
</gene>
<evidence type="ECO:0000313" key="4">
    <source>
        <dbReference type="RefSeq" id="XP_056693310.1"/>
    </source>
</evidence>
<reference evidence="4" key="2">
    <citation type="submission" date="2025-08" db="UniProtKB">
        <authorList>
            <consortium name="RefSeq"/>
        </authorList>
    </citation>
    <scope>IDENTIFICATION</scope>
    <source>
        <tissue evidence="4">Leaf</tissue>
    </source>
</reference>
<dbReference type="GeneID" id="110781036"/>
<feature type="compositionally biased region" description="Basic and acidic residues" evidence="1">
    <location>
        <begin position="30"/>
        <end position="42"/>
    </location>
</feature>
<evidence type="ECO:0000313" key="3">
    <source>
        <dbReference type="Proteomes" id="UP000813463"/>
    </source>
</evidence>
<evidence type="ECO:0000259" key="2">
    <source>
        <dbReference type="Pfam" id="PF03101"/>
    </source>
</evidence>
<dbReference type="Proteomes" id="UP000813463">
    <property type="component" value="Chromosome 2"/>
</dbReference>
<feature type="compositionally biased region" description="Acidic residues" evidence="1">
    <location>
        <begin position="10"/>
        <end position="28"/>
    </location>
</feature>
<feature type="region of interest" description="Disordered" evidence="1">
    <location>
        <begin position="1"/>
        <end position="42"/>
    </location>
</feature>
<organism evidence="3 4">
    <name type="scientific">Spinacia oleracea</name>
    <name type="common">Spinach</name>
    <dbReference type="NCBI Taxonomy" id="3562"/>
    <lineage>
        <taxon>Eukaryota</taxon>
        <taxon>Viridiplantae</taxon>
        <taxon>Streptophyta</taxon>
        <taxon>Embryophyta</taxon>
        <taxon>Tracheophyta</taxon>
        <taxon>Spermatophyta</taxon>
        <taxon>Magnoliopsida</taxon>
        <taxon>eudicotyledons</taxon>
        <taxon>Gunneridae</taxon>
        <taxon>Pentapetalae</taxon>
        <taxon>Caryophyllales</taxon>
        <taxon>Chenopodiaceae</taxon>
        <taxon>Chenopodioideae</taxon>
        <taxon>Anserineae</taxon>
        <taxon>Spinacia</taxon>
    </lineage>
</organism>
<dbReference type="RefSeq" id="XP_056693310.1">
    <property type="nucleotide sequence ID" value="XM_056837332.1"/>
</dbReference>
<evidence type="ECO:0000256" key="1">
    <source>
        <dbReference type="SAM" id="MobiDB-lite"/>
    </source>
</evidence>
<dbReference type="PANTHER" id="PTHR47718">
    <property type="entry name" value="OS01G0519700 PROTEIN"/>
    <property type="match status" value="1"/>
</dbReference>
<accession>A0ABM3RCH7</accession>
<dbReference type="InterPro" id="IPR004330">
    <property type="entry name" value="FAR1_DNA_bnd_dom"/>
</dbReference>
<keyword evidence="3" id="KW-1185">Reference proteome</keyword>
<sequence>MTMASSSFNEGDDAQGNDDYDDTEDQTDEFVNKNKGFEEAENSERLYSKVKSDEEAYTLYNDYAFRQGFGTRKGKRSLRADKTVRQRFFLCSYAGFKNKGGVEPTAYKKTDFRTGCKASIQFDVDKKTGLYIVTKHNMIHNHGRVPVSKRHLIRSHRKVTEEQLAMLSSLTENGVPVAFAVRVLKHQAGGEANLGFLKSDAYDALAGIKKTRLDGFDTKQLLNFFKTRKANEVDFYYDFEVDDEGYLDCFFFRDGRMKIDYDAFGDLLVHDTSYISYE</sequence>
<proteinExistence type="predicted"/>
<reference evidence="3" key="1">
    <citation type="journal article" date="2021" name="Nat. Commun.">
        <title>Genomic analyses provide insights into spinach domestication and the genetic basis of agronomic traits.</title>
        <authorList>
            <person name="Cai X."/>
            <person name="Sun X."/>
            <person name="Xu C."/>
            <person name="Sun H."/>
            <person name="Wang X."/>
            <person name="Ge C."/>
            <person name="Zhang Z."/>
            <person name="Wang Q."/>
            <person name="Fei Z."/>
            <person name="Jiao C."/>
            <person name="Wang Q."/>
        </authorList>
    </citation>
    <scope>NUCLEOTIDE SEQUENCE [LARGE SCALE GENOMIC DNA]</scope>
    <source>
        <strain evidence="3">cv. Varoflay</strain>
    </source>
</reference>
<dbReference type="Pfam" id="PF03101">
    <property type="entry name" value="FAR1"/>
    <property type="match status" value="1"/>
</dbReference>
<name>A0ABM3RCH7_SPIOL</name>
<dbReference type="PANTHER" id="PTHR47718:SF17">
    <property type="entry name" value="PROTEIN FAR1-RELATED SEQUENCE 5-LIKE"/>
    <property type="match status" value="1"/>
</dbReference>
<feature type="domain" description="FAR1" evidence="2">
    <location>
        <begin position="59"/>
        <end position="143"/>
    </location>
</feature>
<protein>
    <submittedName>
        <fullName evidence="4">Protein FAR1-RELATED SEQUENCE 5-like</fullName>
    </submittedName>
</protein>